<proteinExistence type="predicted"/>
<organism evidence="1 2">
    <name type="scientific">Octadecabacter temperatus</name>
    <dbReference type="NCBI Taxonomy" id="1458307"/>
    <lineage>
        <taxon>Bacteria</taxon>
        <taxon>Pseudomonadati</taxon>
        <taxon>Pseudomonadota</taxon>
        <taxon>Alphaproteobacteria</taxon>
        <taxon>Rhodobacterales</taxon>
        <taxon>Roseobacteraceae</taxon>
        <taxon>Octadecabacter</taxon>
    </lineage>
</organism>
<dbReference type="KEGG" id="otm:OSB_11310"/>
<gene>
    <name evidence="1" type="ORF">OSB_11310</name>
</gene>
<dbReference type="EMBL" id="CP012160">
    <property type="protein sequence ID" value="AKS45687.1"/>
    <property type="molecule type" value="Genomic_DNA"/>
</dbReference>
<reference evidence="1 2" key="1">
    <citation type="journal article" date="2015" name="Genome Announc.">
        <title>Closed Genome Sequence of Octadecabacter temperatus SB1, the First Mesophilic Species of the Genus Octadecabacter.</title>
        <authorList>
            <person name="Voget S."/>
            <person name="Billerbeck S."/>
            <person name="Simon M."/>
            <person name="Daniel R."/>
        </authorList>
    </citation>
    <scope>NUCLEOTIDE SEQUENCE [LARGE SCALE GENOMIC DNA]</scope>
    <source>
        <strain evidence="1 2">SB1</strain>
    </source>
</reference>
<keyword evidence="2" id="KW-1185">Reference proteome</keyword>
<protein>
    <submittedName>
        <fullName evidence="1">Uncharacterized protein</fullName>
    </submittedName>
</protein>
<evidence type="ECO:0000313" key="2">
    <source>
        <dbReference type="Proteomes" id="UP000067444"/>
    </source>
</evidence>
<evidence type="ECO:0000313" key="1">
    <source>
        <dbReference type="EMBL" id="AKS45687.1"/>
    </source>
</evidence>
<name>A0A0K0Y492_9RHOB</name>
<dbReference type="AlphaFoldDB" id="A0A0K0Y492"/>
<sequence>MRPLTRKRKKMSEGERARALAFLLVGVCSAGVGFIAVHHLDNTALLDGLSWYQTWIIVASGLGGMIALFLSGDRMGQSGSTGALRALAGAIWVTFIGALIGGTLGLPFYGTMFGPFIVVVTLMGAPILAMLWAFNLLGVHFLMATYQRERDTIFTPARMNISDHPESLRMHLQGRFT</sequence>
<dbReference type="Proteomes" id="UP000067444">
    <property type="component" value="Chromosome"/>
</dbReference>
<accession>A0A0K0Y492</accession>